<feature type="domain" description="Oxidoreductase molybdopterin-binding" evidence="2">
    <location>
        <begin position="107"/>
        <end position="199"/>
    </location>
</feature>
<evidence type="ECO:0000313" key="3">
    <source>
        <dbReference type="EMBL" id="MCO1656714.1"/>
    </source>
</evidence>
<dbReference type="RefSeq" id="WP_252439713.1">
    <property type="nucleotide sequence ID" value="NZ_JAGSOV010000036.1"/>
</dbReference>
<reference evidence="3" key="1">
    <citation type="submission" date="2021-04" db="EMBL/GenBank/DDBJ databases">
        <title>Pseudonocardia sp. nov., isolated from sandy soil of mangrove forest.</title>
        <authorList>
            <person name="Zan Z."/>
            <person name="Huang R."/>
            <person name="Liu W."/>
        </authorList>
    </citation>
    <scope>NUCLEOTIDE SEQUENCE</scope>
    <source>
        <strain evidence="3">S2-4</strain>
    </source>
</reference>
<evidence type="ECO:0000313" key="4">
    <source>
        <dbReference type="Proteomes" id="UP001165283"/>
    </source>
</evidence>
<name>A0ABT1A1E7_9PSEU</name>
<proteinExistence type="predicted"/>
<feature type="signal peptide" evidence="1">
    <location>
        <begin position="1"/>
        <end position="29"/>
    </location>
</feature>
<evidence type="ECO:0000256" key="1">
    <source>
        <dbReference type="SAM" id="SignalP"/>
    </source>
</evidence>
<dbReference type="InterPro" id="IPR036374">
    <property type="entry name" value="OxRdtase_Mopterin-bd_sf"/>
</dbReference>
<dbReference type="SUPFAM" id="SSF56524">
    <property type="entry name" value="Oxidoreductase molybdopterin-binding domain"/>
    <property type="match status" value="1"/>
</dbReference>
<evidence type="ECO:0000259" key="2">
    <source>
        <dbReference type="Pfam" id="PF00174"/>
    </source>
</evidence>
<gene>
    <name evidence="3" type="ORF">KDL28_16770</name>
</gene>
<comment type="caution">
    <text evidence="3">The sequence shown here is derived from an EMBL/GenBank/DDBJ whole genome shotgun (WGS) entry which is preliminary data.</text>
</comment>
<dbReference type="EMBL" id="JAGSOV010000036">
    <property type="protein sequence ID" value="MCO1656714.1"/>
    <property type="molecule type" value="Genomic_DNA"/>
</dbReference>
<sequence length="203" mass="20758">MGQASAPRRLGRAHVVAVLVALCAVSACATSAPVPTGPVADAVDPAPAVLAPPVLAPGQPVPAPAEPAVLRMLGRIGTTNDGSVLAFDPPTLDLLGRVRVTVYEPWVKQTLNFEGVWLSDLLDVARADPQASTLHLTALDDYQVDLAVADVRAGGVLLATRSGGGAPIPLEDGGPTRIVFAAGVPAGASADQWIWSLSTIDVR</sequence>
<dbReference type="Gene3D" id="3.90.420.10">
    <property type="entry name" value="Oxidoreductase, molybdopterin-binding domain"/>
    <property type="match status" value="1"/>
</dbReference>
<dbReference type="Pfam" id="PF00174">
    <property type="entry name" value="Oxidored_molyb"/>
    <property type="match status" value="1"/>
</dbReference>
<keyword evidence="1" id="KW-0732">Signal</keyword>
<feature type="chain" id="PRO_5046036282" evidence="1">
    <location>
        <begin position="30"/>
        <end position="203"/>
    </location>
</feature>
<accession>A0ABT1A1E7</accession>
<protein>
    <submittedName>
        <fullName evidence="3">Molybdopterin-dependent oxidoreductase</fullName>
    </submittedName>
</protein>
<dbReference type="Proteomes" id="UP001165283">
    <property type="component" value="Unassembled WGS sequence"/>
</dbReference>
<organism evidence="3 4">
    <name type="scientific">Pseudonocardia humida</name>
    <dbReference type="NCBI Taxonomy" id="2800819"/>
    <lineage>
        <taxon>Bacteria</taxon>
        <taxon>Bacillati</taxon>
        <taxon>Actinomycetota</taxon>
        <taxon>Actinomycetes</taxon>
        <taxon>Pseudonocardiales</taxon>
        <taxon>Pseudonocardiaceae</taxon>
        <taxon>Pseudonocardia</taxon>
    </lineage>
</organism>
<dbReference type="InterPro" id="IPR000572">
    <property type="entry name" value="OxRdtase_Mopterin-bd_dom"/>
</dbReference>
<keyword evidence="4" id="KW-1185">Reference proteome</keyword>